<dbReference type="NCBIfam" id="TIGR00797">
    <property type="entry name" value="matE"/>
    <property type="match status" value="1"/>
</dbReference>
<keyword evidence="11" id="KW-0406">Ion transport</keyword>
<evidence type="ECO:0000256" key="14">
    <source>
        <dbReference type="ARBA" id="ARBA00031636"/>
    </source>
</evidence>
<feature type="transmembrane region" description="Helical" evidence="15">
    <location>
        <begin position="100"/>
        <end position="122"/>
    </location>
</feature>
<keyword evidence="6" id="KW-0813">Transport</keyword>
<proteinExistence type="inferred from homology"/>
<dbReference type="GO" id="GO:0046677">
    <property type="term" value="P:response to antibiotic"/>
    <property type="evidence" value="ECO:0007669"/>
    <property type="project" value="UniProtKB-KW"/>
</dbReference>
<dbReference type="Pfam" id="PF01554">
    <property type="entry name" value="MatE"/>
    <property type="match status" value="2"/>
</dbReference>
<comment type="similarity">
    <text evidence="3">Belongs to the multi antimicrobial extrusion (MATE) (TC 2.A.66.1) family. MepA subfamily.</text>
</comment>
<keyword evidence="13" id="KW-0046">Antibiotic resistance</keyword>
<evidence type="ECO:0000256" key="5">
    <source>
        <dbReference type="ARBA" id="ARBA00022106"/>
    </source>
</evidence>
<keyword evidence="7" id="KW-0050">Antiport</keyword>
<accession>A0A6N7XTP5</accession>
<evidence type="ECO:0000256" key="11">
    <source>
        <dbReference type="ARBA" id="ARBA00023065"/>
    </source>
</evidence>
<gene>
    <name evidence="16" type="ORF">FYJ68_06440</name>
</gene>
<dbReference type="Proteomes" id="UP000469325">
    <property type="component" value="Unassembled WGS sequence"/>
</dbReference>
<evidence type="ECO:0000313" key="17">
    <source>
        <dbReference type="Proteomes" id="UP000469325"/>
    </source>
</evidence>
<evidence type="ECO:0000256" key="4">
    <source>
        <dbReference type="ARBA" id="ARBA00020268"/>
    </source>
</evidence>
<keyword evidence="10 15" id="KW-1133">Transmembrane helix</keyword>
<evidence type="ECO:0000256" key="7">
    <source>
        <dbReference type="ARBA" id="ARBA00022449"/>
    </source>
</evidence>
<feature type="transmembrane region" description="Helical" evidence="15">
    <location>
        <begin position="26"/>
        <end position="47"/>
    </location>
</feature>
<dbReference type="GO" id="GO:0042910">
    <property type="term" value="F:xenobiotic transmembrane transporter activity"/>
    <property type="evidence" value="ECO:0007669"/>
    <property type="project" value="InterPro"/>
</dbReference>
<feature type="transmembrane region" description="Helical" evidence="15">
    <location>
        <begin position="142"/>
        <end position="162"/>
    </location>
</feature>
<keyword evidence="8" id="KW-1003">Cell membrane</keyword>
<dbReference type="EMBL" id="VUNC01000004">
    <property type="protein sequence ID" value="MST72741.1"/>
    <property type="molecule type" value="Genomic_DNA"/>
</dbReference>
<evidence type="ECO:0000256" key="9">
    <source>
        <dbReference type="ARBA" id="ARBA00022692"/>
    </source>
</evidence>
<dbReference type="PANTHER" id="PTHR43298:SF2">
    <property type="entry name" value="FMN_FAD EXPORTER YEEO-RELATED"/>
    <property type="match status" value="1"/>
</dbReference>
<keyword evidence="9 15" id="KW-0812">Transmembrane</keyword>
<reference evidence="16 17" key="1">
    <citation type="submission" date="2019-08" db="EMBL/GenBank/DDBJ databases">
        <title>In-depth cultivation of the pig gut microbiome towards novel bacterial diversity and tailored functional studies.</title>
        <authorList>
            <person name="Wylensek D."/>
            <person name="Hitch T.C.A."/>
            <person name="Clavel T."/>
        </authorList>
    </citation>
    <scope>NUCLEOTIDE SEQUENCE [LARGE SCALE GENOMIC DNA]</scope>
    <source>
        <strain evidence="16 17">CA-Schmier-601-WT-1</strain>
    </source>
</reference>
<feature type="transmembrane region" description="Helical" evidence="15">
    <location>
        <begin position="174"/>
        <end position="196"/>
    </location>
</feature>
<protein>
    <recommendedName>
        <fullName evidence="5">Multidrug export protein MepA</fullName>
    </recommendedName>
    <alternativeName>
        <fullName evidence="14">Multidrug-efflux transporter</fullName>
    </alternativeName>
    <alternativeName>
        <fullName evidence="4">Probable multidrug resistance protein NorM</fullName>
    </alternativeName>
</protein>
<dbReference type="PIRSF" id="PIRSF006603">
    <property type="entry name" value="DinF"/>
    <property type="match status" value="1"/>
</dbReference>
<evidence type="ECO:0000256" key="8">
    <source>
        <dbReference type="ARBA" id="ARBA00022475"/>
    </source>
</evidence>
<comment type="caution">
    <text evidence="16">The sequence shown here is derived from an EMBL/GenBank/DDBJ whole genome shotgun (WGS) entry which is preliminary data.</text>
</comment>
<feature type="transmembrane region" description="Helical" evidence="15">
    <location>
        <begin position="399"/>
        <end position="421"/>
    </location>
</feature>
<evidence type="ECO:0000256" key="12">
    <source>
        <dbReference type="ARBA" id="ARBA00023136"/>
    </source>
</evidence>
<feature type="transmembrane region" description="Helical" evidence="15">
    <location>
        <begin position="360"/>
        <end position="387"/>
    </location>
</feature>
<dbReference type="GO" id="GO:0006811">
    <property type="term" value="P:monoatomic ion transport"/>
    <property type="evidence" value="ECO:0007669"/>
    <property type="project" value="UniProtKB-KW"/>
</dbReference>
<evidence type="ECO:0000256" key="13">
    <source>
        <dbReference type="ARBA" id="ARBA00023251"/>
    </source>
</evidence>
<dbReference type="PANTHER" id="PTHR43298">
    <property type="entry name" value="MULTIDRUG RESISTANCE PROTEIN NORM-RELATED"/>
    <property type="match status" value="1"/>
</dbReference>
<dbReference type="GO" id="GO:0005886">
    <property type="term" value="C:plasma membrane"/>
    <property type="evidence" value="ECO:0007669"/>
    <property type="project" value="UniProtKB-SubCell"/>
</dbReference>
<evidence type="ECO:0000256" key="10">
    <source>
        <dbReference type="ARBA" id="ARBA00022989"/>
    </source>
</evidence>
<feature type="transmembrane region" description="Helical" evidence="15">
    <location>
        <begin position="202"/>
        <end position="221"/>
    </location>
</feature>
<evidence type="ECO:0000313" key="16">
    <source>
        <dbReference type="EMBL" id="MST72741.1"/>
    </source>
</evidence>
<dbReference type="AlphaFoldDB" id="A0A6N7XTP5"/>
<keyword evidence="17" id="KW-1185">Reference proteome</keyword>
<dbReference type="InterPro" id="IPR002528">
    <property type="entry name" value="MATE_fam"/>
</dbReference>
<dbReference type="InterPro" id="IPR048279">
    <property type="entry name" value="MdtK-like"/>
</dbReference>
<dbReference type="CDD" id="cd13143">
    <property type="entry name" value="MATE_MepA_like"/>
    <property type="match status" value="1"/>
</dbReference>
<dbReference type="InterPro" id="IPR050222">
    <property type="entry name" value="MATE_MdtK"/>
</dbReference>
<evidence type="ECO:0000256" key="3">
    <source>
        <dbReference type="ARBA" id="ARBA00008417"/>
    </source>
</evidence>
<evidence type="ECO:0000256" key="15">
    <source>
        <dbReference type="SAM" id="Phobius"/>
    </source>
</evidence>
<organism evidence="16 17">
    <name type="scientific">Olsenella porci</name>
    <dbReference type="NCBI Taxonomy" id="2652279"/>
    <lineage>
        <taxon>Bacteria</taxon>
        <taxon>Bacillati</taxon>
        <taxon>Actinomycetota</taxon>
        <taxon>Coriobacteriia</taxon>
        <taxon>Coriobacteriales</taxon>
        <taxon>Atopobiaceae</taxon>
        <taxon>Olsenella</taxon>
    </lineage>
</organism>
<dbReference type="GO" id="GO:0015297">
    <property type="term" value="F:antiporter activity"/>
    <property type="evidence" value="ECO:0007669"/>
    <property type="project" value="UniProtKB-KW"/>
</dbReference>
<keyword evidence="12 15" id="KW-0472">Membrane</keyword>
<feature type="transmembrane region" description="Helical" evidence="15">
    <location>
        <begin position="325"/>
        <end position="348"/>
    </location>
</feature>
<feature type="transmembrane region" description="Helical" evidence="15">
    <location>
        <begin position="59"/>
        <end position="79"/>
    </location>
</feature>
<evidence type="ECO:0000256" key="2">
    <source>
        <dbReference type="ARBA" id="ARBA00004651"/>
    </source>
</evidence>
<sequence>MGTMAAGEDTTREKFRQMTQEPIRPLILSLAAPSILSNLVTSIYNLSDTFFVSGLGTSAAGAIGISFVVMTAIQAVGFCMGQGTGGAIARYLGAKRRERACEIASTGLACTLVAGAVIALVGNLLINPICMLAGSTATILPYARTFVGIILLGAPFMCSSLMLNMQLRFEGEALYSMVAIMSGAVLNMFLTPVLIYVVGMGIAGSATSTVVCEGLSFLLLVRQMQRVGITPLSPRWVTRPTGAFAQEVANGGLPSFVRQVMLGVATTLLNGAARPYGDAAIAALAIVQRITGFGNYVQIGIGQGFQPLIGYNYGARRYERIREGYFFSVRVALALVFGIGILTCAFAEPLIRLFSSDPEVLAVGVLALRVESLTMPLTGTAMITNFLLQTTGRMWRATILGACRLGLVLAPVVLVLPHLMGITGVQLAQPVTDCVTFCVTIPMAWSILRELREEEAGTRLAPSFSKAMH</sequence>
<name>A0A6N7XTP5_9ACTN</name>
<comment type="subcellular location">
    <subcellularLocation>
        <location evidence="2">Cell membrane</location>
        <topology evidence="2">Multi-pass membrane protein</topology>
    </subcellularLocation>
</comment>
<evidence type="ECO:0000256" key="1">
    <source>
        <dbReference type="ARBA" id="ARBA00003408"/>
    </source>
</evidence>
<dbReference type="InterPro" id="IPR045070">
    <property type="entry name" value="MATE_MepA-like"/>
</dbReference>
<evidence type="ECO:0000256" key="6">
    <source>
        <dbReference type="ARBA" id="ARBA00022448"/>
    </source>
</evidence>
<comment type="function">
    <text evidence="1">Multidrug efflux pump.</text>
</comment>